<dbReference type="AlphaFoldDB" id="A0A0F7SFL3"/>
<feature type="region of interest" description="Disordered" evidence="1">
    <location>
        <begin position="87"/>
        <end position="143"/>
    </location>
</feature>
<evidence type="ECO:0000256" key="2">
    <source>
        <dbReference type="SAM" id="Phobius"/>
    </source>
</evidence>
<protein>
    <submittedName>
        <fullName evidence="3">Uncharacterized protein</fullName>
    </submittedName>
</protein>
<accession>A0A0F7SFL3</accession>
<organism evidence="3">
    <name type="scientific">Phaffia rhodozyma</name>
    <name type="common">Yeast</name>
    <name type="synonym">Xanthophyllomyces dendrorhous</name>
    <dbReference type="NCBI Taxonomy" id="264483"/>
    <lineage>
        <taxon>Eukaryota</taxon>
        <taxon>Fungi</taxon>
        <taxon>Dikarya</taxon>
        <taxon>Basidiomycota</taxon>
        <taxon>Agaricomycotina</taxon>
        <taxon>Tremellomycetes</taxon>
        <taxon>Cystofilobasidiales</taxon>
        <taxon>Mrakiaceae</taxon>
        <taxon>Phaffia</taxon>
    </lineage>
</organism>
<feature type="compositionally biased region" description="Low complexity" evidence="1">
    <location>
        <begin position="93"/>
        <end position="102"/>
    </location>
</feature>
<keyword evidence="2" id="KW-0472">Membrane</keyword>
<keyword evidence="2" id="KW-1133">Transmembrane helix</keyword>
<reference evidence="3" key="1">
    <citation type="submission" date="2014-08" db="EMBL/GenBank/DDBJ databases">
        <authorList>
            <person name="Sharma Rahul"/>
            <person name="Thines Marco"/>
        </authorList>
    </citation>
    <scope>NUCLEOTIDE SEQUENCE</scope>
</reference>
<proteinExistence type="predicted"/>
<feature type="transmembrane region" description="Helical" evidence="2">
    <location>
        <begin position="20"/>
        <end position="39"/>
    </location>
</feature>
<dbReference type="EMBL" id="LN483167">
    <property type="protein sequence ID" value="CDZ97075.1"/>
    <property type="molecule type" value="Genomic_DNA"/>
</dbReference>
<evidence type="ECO:0000313" key="3">
    <source>
        <dbReference type="EMBL" id="CDZ97075.1"/>
    </source>
</evidence>
<name>A0A0F7SFL3_PHARH</name>
<keyword evidence="2" id="KW-0812">Transmembrane</keyword>
<evidence type="ECO:0000256" key="1">
    <source>
        <dbReference type="SAM" id="MobiDB-lite"/>
    </source>
</evidence>
<sequence length="143" mass="15826">MTVKEQEVLPFPASLFSDLPSLFIYVFIAGIAGVAVRWVNNRYFRPESRGLGRNAPGFLTSVRKAYVENPNPGRQIVEVDHRHLYQSDVPAPSSTSTSTGTSYASAVKSEEKTWEDEWLPEGIQKKKTATGGLPGKKWKGGKK</sequence>